<evidence type="ECO:0000313" key="1">
    <source>
        <dbReference type="EMBL" id="MCZ8517830.1"/>
    </source>
</evidence>
<accession>A0ABT4QLU3</accession>
<keyword evidence="2" id="KW-1185">Reference proteome</keyword>
<comment type="caution">
    <text evidence="1">The sequence shown here is derived from an EMBL/GenBank/DDBJ whole genome shotgun (WGS) entry which is preliminary data.</text>
</comment>
<evidence type="ECO:0000313" key="2">
    <source>
        <dbReference type="Proteomes" id="UP001527882"/>
    </source>
</evidence>
<gene>
    <name evidence="1" type="ORF">O9H85_37225</name>
</gene>
<dbReference type="Gene3D" id="2.130.10.10">
    <property type="entry name" value="YVTN repeat-like/Quinoprotein amine dehydrogenase"/>
    <property type="match status" value="1"/>
</dbReference>
<sequence length="108" mass="12455">MGPEQPNEHRTHEYYTPDGRRIAYHGKFFKIDENERFKNIGHTWGSMNIDGTDDKFYRCLRGLQAGHSSMSFNQQMVVTDGNDYLSLLRLNDQNPKLISSLFSGTNPV</sequence>
<name>A0ABT4QLU3_9BACL</name>
<reference evidence="1 2" key="1">
    <citation type="submission" date="2022-12" db="EMBL/GenBank/DDBJ databases">
        <title>Draft genome sequence of Paenibacillus sp. dW9.</title>
        <authorList>
            <person name="Choi E.-W."/>
            <person name="Kim D.-U."/>
        </authorList>
    </citation>
    <scope>NUCLEOTIDE SEQUENCE [LARGE SCALE GENOMIC DNA]</scope>
    <source>
        <strain evidence="2">dW9</strain>
    </source>
</reference>
<dbReference type="InterPro" id="IPR015943">
    <property type="entry name" value="WD40/YVTN_repeat-like_dom_sf"/>
</dbReference>
<proteinExistence type="predicted"/>
<organism evidence="1 2">
    <name type="scientific">Paenibacillus gyeongsangnamensis</name>
    <dbReference type="NCBI Taxonomy" id="3388067"/>
    <lineage>
        <taxon>Bacteria</taxon>
        <taxon>Bacillati</taxon>
        <taxon>Bacillota</taxon>
        <taxon>Bacilli</taxon>
        <taxon>Bacillales</taxon>
        <taxon>Paenibacillaceae</taxon>
        <taxon>Paenibacillus</taxon>
    </lineage>
</organism>
<protein>
    <submittedName>
        <fullName evidence="1">Uncharacterized protein</fullName>
    </submittedName>
</protein>
<dbReference type="EMBL" id="JAQAGZ010000061">
    <property type="protein sequence ID" value="MCZ8517830.1"/>
    <property type="molecule type" value="Genomic_DNA"/>
</dbReference>
<dbReference type="RefSeq" id="WP_269886357.1">
    <property type="nucleotide sequence ID" value="NZ_JAQAGZ010000061.1"/>
</dbReference>
<dbReference type="Proteomes" id="UP001527882">
    <property type="component" value="Unassembled WGS sequence"/>
</dbReference>